<dbReference type="Pfam" id="PF01794">
    <property type="entry name" value="Ferric_reduct"/>
    <property type="match status" value="1"/>
</dbReference>
<evidence type="ECO:0000256" key="9">
    <source>
        <dbReference type="ARBA" id="ARBA00023002"/>
    </source>
</evidence>
<keyword evidence="7" id="KW-0274">FAD</keyword>
<evidence type="ECO:0000256" key="8">
    <source>
        <dbReference type="ARBA" id="ARBA00022989"/>
    </source>
</evidence>
<dbReference type="PRINTS" id="PR00409">
    <property type="entry name" value="PHDIOXRDTASE"/>
</dbReference>
<dbReference type="InterPro" id="IPR039261">
    <property type="entry name" value="FNR_nucleotide-bd"/>
</dbReference>
<dbReference type="AlphaFoldDB" id="A0A4R0XBQ1"/>
<feature type="transmembrane region" description="Helical" evidence="13">
    <location>
        <begin position="192"/>
        <end position="216"/>
    </location>
</feature>
<comment type="cofactor">
    <cofactor evidence="1">
        <name>FAD</name>
        <dbReference type="ChEBI" id="CHEBI:57692"/>
    </cofactor>
</comment>
<keyword evidence="10" id="KW-0408">Iron</keyword>
<dbReference type="Gene3D" id="3.40.50.80">
    <property type="entry name" value="Nucleotide-binding domain of ferredoxin-NADP reductase (FNR) module"/>
    <property type="match status" value="1"/>
</dbReference>
<dbReference type="GO" id="GO:0050660">
    <property type="term" value="F:flavin adenine dinucleotide binding"/>
    <property type="evidence" value="ECO:0007669"/>
    <property type="project" value="TreeGrafter"/>
</dbReference>
<feature type="transmembrane region" description="Helical" evidence="13">
    <location>
        <begin position="169"/>
        <end position="186"/>
    </location>
</feature>
<evidence type="ECO:0000256" key="6">
    <source>
        <dbReference type="ARBA" id="ARBA00022723"/>
    </source>
</evidence>
<evidence type="ECO:0000256" key="7">
    <source>
        <dbReference type="ARBA" id="ARBA00022827"/>
    </source>
</evidence>
<dbReference type="InterPro" id="IPR017938">
    <property type="entry name" value="Riboflavin_synthase-like_b-brl"/>
</dbReference>
<dbReference type="EMBL" id="MWML01000195">
    <property type="protein sequence ID" value="TCG05100.1"/>
    <property type="molecule type" value="Genomic_DNA"/>
</dbReference>
<comment type="caution">
    <text evidence="15">The sequence shown here is derived from an EMBL/GenBank/DDBJ whole genome shotgun (WGS) entry which is preliminary data.</text>
</comment>
<evidence type="ECO:0000256" key="1">
    <source>
        <dbReference type="ARBA" id="ARBA00001974"/>
    </source>
</evidence>
<evidence type="ECO:0000256" key="5">
    <source>
        <dbReference type="ARBA" id="ARBA00022714"/>
    </source>
</evidence>
<keyword evidence="16" id="KW-1185">Reference proteome</keyword>
<evidence type="ECO:0000256" key="10">
    <source>
        <dbReference type="ARBA" id="ARBA00023004"/>
    </source>
</evidence>
<dbReference type="SFLD" id="SFLDS00052">
    <property type="entry name" value="Ferric_Reductase_Domain"/>
    <property type="match status" value="1"/>
</dbReference>
<feature type="domain" description="FAD-binding FR-type" evidence="14">
    <location>
        <begin position="221"/>
        <end position="321"/>
    </location>
</feature>
<feature type="transmembrane region" description="Helical" evidence="13">
    <location>
        <begin position="80"/>
        <end position="96"/>
    </location>
</feature>
<protein>
    <submittedName>
        <fullName evidence="15">Ferric reductase</fullName>
    </submittedName>
</protein>
<evidence type="ECO:0000256" key="11">
    <source>
        <dbReference type="ARBA" id="ARBA00023014"/>
    </source>
</evidence>
<dbReference type="InterPro" id="IPR013112">
    <property type="entry name" value="FAD-bd_8"/>
</dbReference>
<evidence type="ECO:0000256" key="2">
    <source>
        <dbReference type="ARBA" id="ARBA00004141"/>
    </source>
</evidence>
<comment type="subcellular location">
    <subcellularLocation>
        <location evidence="2">Membrane</location>
        <topology evidence="2">Multi-pass membrane protein</topology>
    </subcellularLocation>
</comment>
<dbReference type="PROSITE" id="PS51384">
    <property type="entry name" value="FAD_FR"/>
    <property type="match status" value="1"/>
</dbReference>
<organism evidence="15 16">
    <name type="scientific">Paraburkholderia steynii</name>
    <dbReference type="NCBI Taxonomy" id="1245441"/>
    <lineage>
        <taxon>Bacteria</taxon>
        <taxon>Pseudomonadati</taxon>
        <taxon>Pseudomonadota</taxon>
        <taxon>Betaproteobacteria</taxon>
        <taxon>Burkholderiales</taxon>
        <taxon>Burkholderiaceae</taxon>
        <taxon>Paraburkholderia</taxon>
    </lineage>
</organism>
<keyword evidence="9" id="KW-0560">Oxidoreductase</keyword>
<feature type="transmembrane region" description="Helical" evidence="13">
    <location>
        <begin position="140"/>
        <end position="157"/>
    </location>
</feature>
<dbReference type="CDD" id="cd06198">
    <property type="entry name" value="FNR_like_3"/>
    <property type="match status" value="1"/>
</dbReference>
<reference evidence="15 16" key="1">
    <citation type="submission" date="2017-02" db="EMBL/GenBank/DDBJ databases">
        <title>Paraburkholderia sophoroidis sp. nov. and Paraburkholderia steynii sp. nov. rhizobial symbionts of the fynbos legume Hypocalyptus sophoroides.</title>
        <authorList>
            <person name="Steenkamp E.T."/>
            <person name="Beukes C.W."/>
            <person name="Van Zyl E."/>
            <person name="Avontuur J."/>
            <person name="Chan W.Y."/>
            <person name="Hassen A."/>
            <person name="Palmer M."/>
            <person name="Mthombeni L."/>
            <person name="Phalane F."/>
            <person name="Sereme K."/>
            <person name="Venter S.N."/>
        </authorList>
    </citation>
    <scope>NUCLEOTIDE SEQUENCE [LARGE SCALE GENOMIC DNA]</scope>
    <source>
        <strain evidence="15 16">HC1.1ba</strain>
    </source>
</reference>
<dbReference type="GO" id="GO:0016020">
    <property type="term" value="C:membrane"/>
    <property type="evidence" value="ECO:0007669"/>
    <property type="project" value="UniProtKB-SubCell"/>
</dbReference>
<dbReference type="GO" id="GO:0016491">
    <property type="term" value="F:oxidoreductase activity"/>
    <property type="evidence" value="ECO:0007669"/>
    <property type="project" value="UniProtKB-KW"/>
</dbReference>
<dbReference type="Proteomes" id="UP000294200">
    <property type="component" value="Unassembled WGS sequence"/>
</dbReference>
<dbReference type="SUPFAM" id="SSF52343">
    <property type="entry name" value="Ferredoxin reductase-like, C-terminal NADP-linked domain"/>
    <property type="match status" value="1"/>
</dbReference>
<keyword evidence="8 13" id="KW-1133">Transmembrane helix</keyword>
<keyword evidence="3" id="KW-0285">Flavoprotein</keyword>
<dbReference type="SFLD" id="SFLDG01168">
    <property type="entry name" value="Ferric_reductase_subgroup_(FRE"/>
    <property type="match status" value="1"/>
</dbReference>
<gene>
    <name evidence="15" type="ORF">BZM27_36280</name>
</gene>
<evidence type="ECO:0000256" key="12">
    <source>
        <dbReference type="ARBA" id="ARBA00023136"/>
    </source>
</evidence>
<dbReference type="GO" id="GO:0046872">
    <property type="term" value="F:metal ion binding"/>
    <property type="evidence" value="ECO:0007669"/>
    <property type="project" value="UniProtKB-KW"/>
</dbReference>
<accession>A0A4R0XBQ1</accession>
<dbReference type="Pfam" id="PF08022">
    <property type="entry name" value="FAD_binding_8"/>
    <property type="match status" value="1"/>
</dbReference>
<keyword evidence="11" id="KW-0411">Iron-sulfur</keyword>
<feature type="transmembrane region" description="Helical" evidence="13">
    <location>
        <begin position="37"/>
        <end position="59"/>
    </location>
</feature>
<dbReference type="InterPro" id="IPR013130">
    <property type="entry name" value="Fe3_Rdtase_TM_dom"/>
</dbReference>
<dbReference type="GO" id="GO:0051537">
    <property type="term" value="F:2 iron, 2 sulfur cluster binding"/>
    <property type="evidence" value="ECO:0007669"/>
    <property type="project" value="UniProtKB-KW"/>
</dbReference>
<evidence type="ECO:0000313" key="15">
    <source>
        <dbReference type="EMBL" id="TCG05100.1"/>
    </source>
</evidence>
<dbReference type="SUPFAM" id="SSF63380">
    <property type="entry name" value="Riboflavin synthase domain-like"/>
    <property type="match status" value="1"/>
</dbReference>
<evidence type="ECO:0000256" key="3">
    <source>
        <dbReference type="ARBA" id="ARBA00022630"/>
    </source>
</evidence>
<keyword evidence="4 13" id="KW-0812">Transmembrane</keyword>
<dbReference type="InterPro" id="IPR050415">
    <property type="entry name" value="MRET"/>
</dbReference>
<name>A0A4R0XBQ1_9BURK</name>
<dbReference type="PANTHER" id="PTHR47354">
    <property type="entry name" value="NADH OXIDOREDUCTASE HCR"/>
    <property type="match status" value="1"/>
</dbReference>
<dbReference type="InterPro" id="IPR017927">
    <property type="entry name" value="FAD-bd_FR_type"/>
</dbReference>
<keyword evidence="5" id="KW-0001">2Fe-2S</keyword>
<dbReference type="PANTHER" id="PTHR47354:SF8">
    <property type="entry name" value="1,2-PHENYLACETYL-COA EPOXIDASE, SUBUNIT E"/>
    <property type="match status" value="1"/>
</dbReference>
<dbReference type="Gene3D" id="2.40.30.10">
    <property type="entry name" value="Translation factors"/>
    <property type="match status" value="1"/>
</dbReference>
<evidence type="ECO:0000313" key="16">
    <source>
        <dbReference type="Proteomes" id="UP000294200"/>
    </source>
</evidence>
<keyword evidence="12 13" id="KW-0472">Membrane</keyword>
<evidence type="ECO:0000256" key="4">
    <source>
        <dbReference type="ARBA" id="ARBA00022692"/>
    </source>
</evidence>
<sequence>MKNIRVAYLVLLIALVLLWQFADGVLSAPYEFRAFQLSMINLTGILAIGCMSAGMFLAIRPTSVEPFLGGLDKTYRLHKWLGISALVLSTLHWLWVKEPNWLIGLGWMQRPSRKLDLSSGETLSSIAHTLSSQRGLAKSIGEWAFYAAVALIIVALLKRFPYRHFFKTHRLLAVAYLALAVHSVVLMKPAYWNAAIAPVMGLLMLVATLAAAVSLLRRVGHTRRAVGVIESLRHHRDNRVLGVVINLKDRWFGHAAGQFAFVTFDPAEGPHPFTISSAWHDDGKLRFHIKGMGDYTERLPETLKPGDLVTVEGPYGAFDFHSDKPRQIWIAGGIGITPFLARMQARVRHPDDRSVDLFYSTNAPDQEFIGAVRQLATRANVRLHVLVSGKDERLTAKRLCEIVPEWMSADVWFCGPAGFGRALRQDLIARGLAAEDFHQELFDMR</sequence>
<evidence type="ECO:0000256" key="13">
    <source>
        <dbReference type="SAM" id="Phobius"/>
    </source>
</evidence>
<proteinExistence type="predicted"/>
<keyword evidence="6" id="KW-0479">Metal-binding</keyword>
<evidence type="ECO:0000259" key="14">
    <source>
        <dbReference type="PROSITE" id="PS51384"/>
    </source>
</evidence>
<dbReference type="Gene3D" id="1.20.120.1770">
    <property type="match status" value="1"/>
</dbReference>